<protein>
    <recommendedName>
        <fullName evidence="3">Nuclease HARBI1</fullName>
    </recommendedName>
</protein>
<evidence type="ECO:0008006" key="3">
    <source>
        <dbReference type="Google" id="ProtNLM"/>
    </source>
</evidence>
<name>A0ABQ9JIV9_9CUCU</name>
<dbReference type="EMBL" id="JAPWTJ010000470">
    <property type="protein sequence ID" value="KAJ8978153.1"/>
    <property type="molecule type" value="Genomic_DNA"/>
</dbReference>
<comment type="caution">
    <text evidence="1">The sequence shown here is derived from an EMBL/GenBank/DDBJ whole genome shotgun (WGS) entry which is preliminary data.</text>
</comment>
<dbReference type="Proteomes" id="UP001162164">
    <property type="component" value="Unassembled WGS sequence"/>
</dbReference>
<gene>
    <name evidence="1" type="ORF">NQ317_016856</name>
</gene>
<proteinExistence type="predicted"/>
<evidence type="ECO:0000313" key="1">
    <source>
        <dbReference type="EMBL" id="KAJ8978153.1"/>
    </source>
</evidence>
<accession>A0ABQ9JIV9</accession>
<sequence length="186" mass="21627">MISNLLSSSVLSYSLSTSSEEEENDMVLQIPRPKNKNYITETVSRYNNEVFMEHFRVSKQVYQSIVDAFQHSEHFKTTQSGRFGKISGEVHIFIVLWFAGHQTASFRDVADRFDITISSLFRNINRRSLKLYYKMAFKRREGFDTGFFEERGFTGVVGVIDGSHIKIDRPSVADSYLNRKHFFPSR</sequence>
<keyword evidence="2" id="KW-1185">Reference proteome</keyword>
<reference evidence="1" key="1">
    <citation type="journal article" date="2023" name="Insect Mol. Biol.">
        <title>Genome sequencing provides insights into the evolution of gene families encoding plant cell wall-degrading enzymes in longhorned beetles.</title>
        <authorList>
            <person name="Shin N.R."/>
            <person name="Okamura Y."/>
            <person name="Kirsch R."/>
            <person name="Pauchet Y."/>
        </authorList>
    </citation>
    <scope>NUCLEOTIDE SEQUENCE</scope>
    <source>
        <strain evidence="1">MMC_N1</strain>
    </source>
</reference>
<evidence type="ECO:0000313" key="2">
    <source>
        <dbReference type="Proteomes" id="UP001162164"/>
    </source>
</evidence>
<organism evidence="1 2">
    <name type="scientific">Molorchus minor</name>
    <dbReference type="NCBI Taxonomy" id="1323400"/>
    <lineage>
        <taxon>Eukaryota</taxon>
        <taxon>Metazoa</taxon>
        <taxon>Ecdysozoa</taxon>
        <taxon>Arthropoda</taxon>
        <taxon>Hexapoda</taxon>
        <taxon>Insecta</taxon>
        <taxon>Pterygota</taxon>
        <taxon>Neoptera</taxon>
        <taxon>Endopterygota</taxon>
        <taxon>Coleoptera</taxon>
        <taxon>Polyphaga</taxon>
        <taxon>Cucujiformia</taxon>
        <taxon>Chrysomeloidea</taxon>
        <taxon>Cerambycidae</taxon>
        <taxon>Lamiinae</taxon>
        <taxon>Monochamini</taxon>
        <taxon>Molorchus</taxon>
    </lineage>
</organism>